<dbReference type="AlphaFoldDB" id="A0AAW2F5G8"/>
<evidence type="ECO:0000313" key="2">
    <source>
        <dbReference type="EMBL" id="KAL0109167.1"/>
    </source>
</evidence>
<keyword evidence="3" id="KW-1185">Reference proteome</keyword>
<dbReference type="Proteomes" id="UP001430953">
    <property type="component" value="Unassembled WGS sequence"/>
</dbReference>
<gene>
    <name evidence="2" type="ORF">PUN28_014332</name>
</gene>
<dbReference type="EMBL" id="JADYXP020000015">
    <property type="protein sequence ID" value="KAL0109167.1"/>
    <property type="molecule type" value="Genomic_DNA"/>
</dbReference>
<evidence type="ECO:0000313" key="3">
    <source>
        <dbReference type="Proteomes" id="UP001430953"/>
    </source>
</evidence>
<sequence>MPLRSLERYATACMTRERTRIRDGVPRQTFPFPLARVHSLPSEITAVALTAFSHVPFGRSRYALKQPQGRGTPRWNFEEQSGARRREKKRRRPA</sequence>
<accession>A0AAW2F5G8</accession>
<feature type="compositionally biased region" description="Basic residues" evidence="1">
    <location>
        <begin position="83"/>
        <end position="94"/>
    </location>
</feature>
<name>A0AAW2F5G8_9HYME</name>
<proteinExistence type="predicted"/>
<reference evidence="2 3" key="1">
    <citation type="submission" date="2023-03" db="EMBL/GenBank/DDBJ databases">
        <title>High recombination rates correlate with genetic variation in Cardiocondyla obscurior ants.</title>
        <authorList>
            <person name="Errbii M."/>
        </authorList>
    </citation>
    <scope>NUCLEOTIDE SEQUENCE [LARGE SCALE GENOMIC DNA]</scope>
    <source>
        <strain evidence="2">Alpha-2009</strain>
        <tissue evidence="2">Whole body</tissue>
    </source>
</reference>
<organism evidence="2 3">
    <name type="scientific">Cardiocondyla obscurior</name>
    <dbReference type="NCBI Taxonomy" id="286306"/>
    <lineage>
        <taxon>Eukaryota</taxon>
        <taxon>Metazoa</taxon>
        <taxon>Ecdysozoa</taxon>
        <taxon>Arthropoda</taxon>
        <taxon>Hexapoda</taxon>
        <taxon>Insecta</taxon>
        <taxon>Pterygota</taxon>
        <taxon>Neoptera</taxon>
        <taxon>Endopterygota</taxon>
        <taxon>Hymenoptera</taxon>
        <taxon>Apocrita</taxon>
        <taxon>Aculeata</taxon>
        <taxon>Formicoidea</taxon>
        <taxon>Formicidae</taxon>
        <taxon>Myrmicinae</taxon>
        <taxon>Cardiocondyla</taxon>
    </lineage>
</organism>
<protein>
    <submittedName>
        <fullName evidence="2">Uncharacterized protein</fullName>
    </submittedName>
</protein>
<evidence type="ECO:0000256" key="1">
    <source>
        <dbReference type="SAM" id="MobiDB-lite"/>
    </source>
</evidence>
<comment type="caution">
    <text evidence="2">The sequence shown here is derived from an EMBL/GenBank/DDBJ whole genome shotgun (WGS) entry which is preliminary data.</text>
</comment>
<feature type="region of interest" description="Disordered" evidence="1">
    <location>
        <begin position="63"/>
        <end position="94"/>
    </location>
</feature>